<evidence type="ECO:0000313" key="1">
    <source>
        <dbReference type="EMBL" id="SDM58506.1"/>
    </source>
</evidence>
<name>A0A1G9UF19_9EURY</name>
<sequence>MERRQVLSAACGTLPLAGCLLGSDFAVEGAETTVTEHRCIDGAETEGSVRFDGRDAVVVTGDLLLHTRCDAVNVNVFTSNAERERGKAVVEVMPVRPRGTTTSCEHCDDQPVCTYETRVTFSDRVTGVDLLHGLPDGESTDVAVEHRE</sequence>
<organism evidence="1 2">
    <name type="scientific">Haloarchaeobius iranensis</name>
    <dbReference type="NCBI Taxonomy" id="996166"/>
    <lineage>
        <taxon>Archaea</taxon>
        <taxon>Methanobacteriati</taxon>
        <taxon>Methanobacteriota</taxon>
        <taxon>Stenosarchaea group</taxon>
        <taxon>Halobacteria</taxon>
        <taxon>Halobacteriales</taxon>
        <taxon>Halorubellaceae</taxon>
        <taxon>Haloarchaeobius</taxon>
    </lineage>
</organism>
<dbReference type="RefSeq" id="WP_089731870.1">
    <property type="nucleotide sequence ID" value="NZ_FNIA01000004.1"/>
</dbReference>
<accession>A0A1G9UF19</accession>
<dbReference type="STRING" id="996166.SAMN05192554_10493"/>
<keyword evidence="2" id="KW-1185">Reference proteome</keyword>
<dbReference type="EMBL" id="FNIA01000004">
    <property type="protein sequence ID" value="SDM58506.1"/>
    <property type="molecule type" value="Genomic_DNA"/>
</dbReference>
<proteinExistence type="predicted"/>
<reference evidence="1 2" key="1">
    <citation type="submission" date="2016-10" db="EMBL/GenBank/DDBJ databases">
        <authorList>
            <person name="de Groot N.N."/>
        </authorList>
    </citation>
    <scope>NUCLEOTIDE SEQUENCE [LARGE SCALE GENOMIC DNA]</scope>
    <source>
        <strain evidence="2">EB21,IBRC-M 10013,KCTC 4048</strain>
    </source>
</reference>
<gene>
    <name evidence="1" type="ORF">SAMN05192554_10493</name>
</gene>
<protein>
    <submittedName>
        <fullName evidence="1">Uncharacterized protein</fullName>
    </submittedName>
</protein>
<dbReference type="AlphaFoldDB" id="A0A1G9UF19"/>
<evidence type="ECO:0000313" key="2">
    <source>
        <dbReference type="Proteomes" id="UP000199370"/>
    </source>
</evidence>
<dbReference type="Proteomes" id="UP000199370">
    <property type="component" value="Unassembled WGS sequence"/>
</dbReference>